<feature type="transmembrane region" description="Helical" evidence="9">
    <location>
        <begin position="222"/>
        <end position="241"/>
    </location>
</feature>
<evidence type="ECO:0000256" key="8">
    <source>
        <dbReference type="ARBA" id="ARBA00034708"/>
    </source>
</evidence>
<keyword evidence="5 9" id="KW-1133">Transmembrane helix</keyword>
<evidence type="ECO:0000256" key="9">
    <source>
        <dbReference type="SAM" id="Phobius"/>
    </source>
</evidence>
<evidence type="ECO:0000256" key="1">
    <source>
        <dbReference type="ARBA" id="ARBA00004651"/>
    </source>
</evidence>
<dbReference type="InterPro" id="IPR044669">
    <property type="entry name" value="YneE/VCCN1/2-like"/>
</dbReference>
<protein>
    <recommendedName>
        <fullName evidence="12">Bestrophin</fullName>
    </recommendedName>
</protein>
<evidence type="ECO:0000256" key="3">
    <source>
        <dbReference type="ARBA" id="ARBA00022475"/>
    </source>
</evidence>
<evidence type="ECO:0008006" key="12">
    <source>
        <dbReference type="Google" id="ProtNLM"/>
    </source>
</evidence>
<feature type="transmembrane region" description="Helical" evidence="9">
    <location>
        <begin position="59"/>
        <end position="77"/>
    </location>
</feature>
<dbReference type="EMBL" id="JAIRAU010000005">
    <property type="protein sequence ID" value="MBZ5709347.1"/>
    <property type="molecule type" value="Genomic_DNA"/>
</dbReference>
<dbReference type="Pfam" id="PF25539">
    <property type="entry name" value="Bestrophin_2"/>
    <property type="match status" value="1"/>
</dbReference>
<evidence type="ECO:0000313" key="10">
    <source>
        <dbReference type="EMBL" id="MBZ5709347.1"/>
    </source>
</evidence>
<gene>
    <name evidence="10" type="ORF">K7C98_08755</name>
</gene>
<dbReference type="RefSeq" id="WP_224191123.1">
    <property type="nucleotide sequence ID" value="NZ_JAIRAU010000005.1"/>
</dbReference>
<sequence>MQKAQPNPTKSLAFWQDALAWRGAITVKILPRIALFGAYAFLVALVHRRYHWAGADPIHLGYTGGFLALLLTLRTGTGYDRWWEARKLWGGIVNQSRNLAIGALAYGPKDRVWRHQFIRWTASFCHAARQNLTGERDVEALERLLGDPRAVRELLAAEHKPIRVAGRLARQLRQAREQGGLDGFAMLAIDRERAALIDHVGSCERILRTALPRVHSIKLRRFILLYLLALPLALEISQLWMRPLLTMLVAYLLFAIDQIGHELENPFDTGRASHLPLRAICGTIEADLMTLLADDECPEA</sequence>
<comment type="caution">
    <text evidence="10">The sequence shown here is derived from an EMBL/GenBank/DDBJ whole genome shotgun (WGS) entry which is preliminary data.</text>
</comment>
<evidence type="ECO:0000256" key="4">
    <source>
        <dbReference type="ARBA" id="ARBA00022692"/>
    </source>
</evidence>
<feature type="transmembrane region" description="Helical" evidence="9">
    <location>
        <begin position="29"/>
        <end position="47"/>
    </location>
</feature>
<organism evidence="10 11">
    <name type="scientific">Nannocystis pusilla</name>
    <dbReference type="NCBI Taxonomy" id="889268"/>
    <lineage>
        <taxon>Bacteria</taxon>
        <taxon>Pseudomonadati</taxon>
        <taxon>Myxococcota</taxon>
        <taxon>Polyangia</taxon>
        <taxon>Nannocystales</taxon>
        <taxon>Nannocystaceae</taxon>
        <taxon>Nannocystis</taxon>
    </lineage>
</organism>
<keyword evidence="4 9" id="KW-0812">Transmembrane</keyword>
<evidence type="ECO:0000256" key="6">
    <source>
        <dbReference type="ARBA" id="ARBA00023065"/>
    </source>
</evidence>
<keyword evidence="11" id="KW-1185">Reference proteome</keyword>
<evidence type="ECO:0000256" key="7">
    <source>
        <dbReference type="ARBA" id="ARBA00023136"/>
    </source>
</evidence>
<dbReference type="Proteomes" id="UP001139031">
    <property type="component" value="Unassembled WGS sequence"/>
</dbReference>
<evidence type="ECO:0000313" key="11">
    <source>
        <dbReference type="Proteomes" id="UP001139031"/>
    </source>
</evidence>
<comment type="subcellular location">
    <subcellularLocation>
        <location evidence="1">Cell membrane</location>
        <topology evidence="1">Multi-pass membrane protein</topology>
    </subcellularLocation>
</comment>
<keyword evidence="6" id="KW-0406">Ion transport</keyword>
<dbReference type="PANTHER" id="PTHR33281">
    <property type="entry name" value="UPF0187 PROTEIN YNEE"/>
    <property type="match status" value="1"/>
</dbReference>
<keyword evidence="3" id="KW-1003">Cell membrane</keyword>
<evidence type="ECO:0000256" key="2">
    <source>
        <dbReference type="ARBA" id="ARBA00022448"/>
    </source>
</evidence>
<keyword evidence="7 9" id="KW-0472">Membrane</keyword>
<comment type="similarity">
    <text evidence="8">Belongs to the anion channel-forming bestrophin (TC 1.A.46) family.</text>
</comment>
<dbReference type="PANTHER" id="PTHR33281:SF19">
    <property type="entry name" value="VOLTAGE-DEPENDENT ANION CHANNEL-FORMING PROTEIN YNEE"/>
    <property type="match status" value="1"/>
</dbReference>
<reference evidence="10" key="1">
    <citation type="submission" date="2021-08" db="EMBL/GenBank/DDBJ databases">
        <authorList>
            <person name="Stevens D.C."/>
        </authorList>
    </citation>
    <scope>NUCLEOTIDE SEQUENCE</scope>
    <source>
        <strain evidence="10">DSM 53165</strain>
    </source>
</reference>
<keyword evidence="2" id="KW-0813">Transport</keyword>
<accession>A0ABS7TM97</accession>
<evidence type="ECO:0000256" key="5">
    <source>
        <dbReference type="ARBA" id="ARBA00022989"/>
    </source>
</evidence>
<proteinExistence type="inferred from homology"/>
<name>A0ABS7TM97_9BACT</name>